<keyword evidence="3 6" id="KW-1133">Transmembrane helix</keyword>
<dbReference type="InterPro" id="IPR013946">
    <property type="entry name" value="NCA2-like"/>
</dbReference>
<protein>
    <submittedName>
        <fullName evidence="7">Nuclear control of ATPase protein 2</fullName>
    </submittedName>
</protein>
<name>A0AAF0DV85_9BASI</name>
<evidence type="ECO:0000256" key="2">
    <source>
        <dbReference type="ARBA" id="ARBA00022692"/>
    </source>
</evidence>
<reference evidence="7" key="1">
    <citation type="submission" date="2023-03" db="EMBL/GenBank/DDBJ databases">
        <title>Mating type loci evolution in Malassezia.</title>
        <authorList>
            <person name="Coelho M.A."/>
        </authorList>
    </citation>
    <scope>NUCLEOTIDE SEQUENCE</scope>
    <source>
        <strain evidence="7">CBS 14135</strain>
    </source>
</reference>
<evidence type="ECO:0000313" key="7">
    <source>
        <dbReference type="EMBL" id="WFC96394.1"/>
    </source>
</evidence>
<evidence type="ECO:0000256" key="5">
    <source>
        <dbReference type="ARBA" id="ARBA00023136"/>
    </source>
</evidence>
<keyword evidence="8" id="KW-1185">Reference proteome</keyword>
<evidence type="ECO:0000256" key="1">
    <source>
        <dbReference type="ARBA" id="ARBA00004225"/>
    </source>
</evidence>
<organism evidence="7 8">
    <name type="scientific">Malassezia brasiliensis</name>
    <dbReference type="NCBI Taxonomy" id="1821822"/>
    <lineage>
        <taxon>Eukaryota</taxon>
        <taxon>Fungi</taxon>
        <taxon>Dikarya</taxon>
        <taxon>Basidiomycota</taxon>
        <taxon>Ustilaginomycotina</taxon>
        <taxon>Malasseziomycetes</taxon>
        <taxon>Malasseziales</taxon>
        <taxon>Malasseziaceae</taxon>
        <taxon>Malassezia</taxon>
    </lineage>
</organism>
<feature type="transmembrane region" description="Helical" evidence="6">
    <location>
        <begin position="398"/>
        <end position="416"/>
    </location>
</feature>
<keyword evidence="5 6" id="KW-0472">Membrane</keyword>
<dbReference type="Pfam" id="PF08637">
    <property type="entry name" value="NCA2"/>
    <property type="match status" value="1"/>
</dbReference>
<evidence type="ECO:0000313" key="8">
    <source>
        <dbReference type="Proteomes" id="UP001216638"/>
    </source>
</evidence>
<evidence type="ECO:0000256" key="6">
    <source>
        <dbReference type="SAM" id="Phobius"/>
    </source>
</evidence>
<evidence type="ECO:0000256" key="4">
    <source>
        <dbReference type="ARBA" id="ARBA00023128"/>
    </source>
</evidence>
<dbReference type="EMBL" id="CP119953">
    <property type="protein sequence ID" value="WFC96394.1"/>
    <property type="molecule type" value="Genomic_DNA"/>
</dbReference>
<dbReference type="AlphaFoldDB" id="A0AAF0DV85"/>
<comment type="subcellular location">
    <subcellularLocation>
        <location evidence="1">Mitochondrion membrane</location>
        <topology evidence="1">Multi-pass membrane protein</topology>
    </subcellularLocation>
</comment>
<evidence type="ECO:0000256" key="3">
    <source>
        <dbReference type="ARBA" id="ARBA00022989"/>
    </source>
</evidence>
<gene>
    <name evidence="7" type="primary">NCA2</name>
    <name evidence="7" type="ORF">MBRA1_003051</name>
</gene>
<dbReference type="PANTHER" id="PTHR28234">
    <property type="entry name" value="NUCLEAR CONTROL OF ATPASE PROTEIN 2"/>
    <property type="match status" value="1"/>
</dbReference>
<accession>A0AAF0DV85</accession>
<sequence length="553" mass="61002">MSWMRPRAEDARERPLRASLEAALEDLPPASPKTLDGATLVRMRTCAGLSGALARVRSAPTHTDADCERVIIAALLYVTDTLVNDAAALHDARWYWQQVHLSPWRAALLWTQTLPQRAAYSVAHRGLRPLCATVRDTRRDAHTRIHSLADTYEALADKLGTLALAWHRGTMSPAALAQQVAASLDPAHHAADDAADDAMDAAHTLLDAIAHHEAHVAEVLSPQVCGVPSVLTRVWPVAVAYPVLAYIVARAVSTHWRSLVAQVRDAGATLRGLVIDWVWEPSMRLLDTLRAGRAERRLIVSRDSLVADEQSLARMVRAFGEDQLHLRGAELDASLARAQNGDLTDVMERYERDIRAPLRSLLVGGSLIRTVLIQVQKAKVDLEVALNGIDWLLHSQELLIGFAGLAPALVLVYALWRLAARVTHTLVYGRATGQAQRSTQEARLEAWEALRQIDALVSETPRDETRASVYGHLLLNIDVLRAAFAQLLPATTRPRAVSTSLNGEIERDLCALELAGQSAVFAANDAAWQRRQATIERMWRSWSWLLAMNRLVT</sequence>
<dbReference type="GO" id="GO:0005741">
    <property type="term" value="C:mitochondrial outer membrane"/>
    <property type="evidence" value="ECO:0007669"/>
    <property type="project" value="TreeGrafter"/>
</dbReference>
<proteinExistence type="predicted"/>
<keyword evidence="2 6" id="KW-0812">Transmembrane</keyword>
<dbReference type="Proteomes" id="UP001216638">
    <property type="component" value="Chromosome 3"/>
</dbReference>
<dbReference type="PANTHER" id="PTHR28234:SF1">
    <property type="entry name" value="NUCLEAR CONTROL OF ATPASE PROTEIN 2"/>
    <property type="match status" value="1"/>
</dbReference>
<keyword evidence="4" id="KW-0496">Mitochondrion</keyword>